<proteinExistence type="inferred from homology"/>
<evidence type="ECO:0000256" key="8">
    <source>
        <dbReference type="ARBA" id="ARBA00023273"/>
    </source>
</evidence>
<gene>
    <name evidence="10" type="ORF">LdCL_360070300</name>
</gene>
<dbReference type="PANTHER" id="PTHR21442">
    <property type="entry name" value="CILIA- AND FLAGELLA-ASSOCIATED PROTEIN 206"/>
    <property type="match status" value="1"/>
</dbReference>
<dbReference type="InterPro" id="IPR021897">
    <property type="entry name" value="FAP206"/>
</dbReference>
<dbReference type="GO" id="GO:0036064">
    <property type="term" value="C:ciliary basal body"/>
    <property type="evidence" value="ECO:0007669"/>
    <property type="project" value="TreeGrafter"/>
</dbReference>
<evidence type="ECO:0000313" key="10">
    <source>
        <dbReference type="EMBL" id="AYU83987.1"/>
    </source>
</evidence>
<feature type="compositionally biased region" description="Low complexity" evidence="9">
    <location>
        <begin position="1543"/>
        <end position="1554"/>
    </location>
</feature>
<feature type="region of interest" description="Disordered" evidence="9">
    <location>
        <begin position="608"/>
        <end position="642"/>
    </location>
</feature>
<feature type="compositionally biased region" description="Acidic residues" evidence="9">
    <location>
        <begin position="1373"/>
        <end position="1385"/>
    </location>
</feature>
<comment type="subcellular location">
    <subcellularLocation>
        <location evidence="1">Cytoplasm</location>
        <location evidence="1">Cytoskeleton</location>
        <location evidence="1">Cilium axoneme</location>
    </subcellularLocation>
</comment>
<evidence type="ECO:0000256" key="5">
    <source>
        <dbReference type="ARBA" id="ARBA00022794"/>
    </source>
</evidence>
<dbReference type="InterPro" id="IPR027417">
    <property type="entry name" value="P-loop_NTPase"/>
</dbReference>
<keyword evidence="7" id="KW-0206">Cytoskeleton</keyword>
<dbReference type="Gene3D" id="3.40.50.300">
    <property type="entry name" value="P-loop containing nucleotide triphosphate hydrolases"/>
    <property type="match status" value="1"/>
</dbReference>
<evidence type="ECO:0000313" key="11">
    <source>
        <dbReference type="Proteomes" id="UP000274082"/>
    </source>
</evidence>
<evidence type="ECO:0000256" key="6">
    <source>
        <dbReference type="ARBA" id="ARBA00023069"/>
    </source>
</evidence>
<reference evidence="10 11" key="1">
    <citation type="journal article" date="2018" name="Sci. Rep.">
        <title>A complete Leishmania donovani reference genome identifies novel genetic variations associated with virulence.</title>
        <authorList>
            <person name="Lypaczewski P."/>
            <person name="Hoshizaki J."/>
            <person name="Zhang W.-W."/>
            <person name="McCall L.-I."/>
            <person name="Torcivia-Rodriguez J."/>
            <person name="Simonyan V."/>
            <person name="Kaur A."/>
            <person name="Dewar K."/>
            <person name="Matlashewski G."/>
        </authorList>
    </citation>
    <scope>NUCLEOTIDE SEQUENCE [LARGE SCALE GENOMIC DNA]</scope>
    <source>
        <strain evidence="10 11">LdCL</strain>
    </source>
</reference>
<dbReference type="Proteomes" id="UP000274082">
    <property type="component" value="Chromosome 36"/>
</dbReference>
<keyword evidence="11" id="KW-1185">Reference proteome</keyword>
<feature type="compositionally biased region" description="Acidic residues" evidence="9">
    <location>
        <begin position="1146"/>
        <end position="1164"/>
    </location>
</feature>
<keyword evidence="4" id="KW-0963">Cytoplasm</keyword>
<dbReference type="GO" id="GO:0003356">
    <property type="term" value="P:regulation of cilium beat frequency"/>
    <property type="evidence" value="ECO:0007669"/>
    <property type="project" value="TreeGrafter"/>
</dbReference>
<feature type="region of interest" description="Disordered" evidence="9">
    <location>
        <begin position="1144"/>
        <end position="1189"/>
    </location>
</feature>
<evidence type="ECO:0000256" key="3">
    <source>
        <dbReference type="ARBA" id="ARBA00021602"/>
    </source>
</evidence>
<evidence type="ECO:0000256" key="7">
    <source>
        <dbReference type="ARBA" id="ARBA00023212"/>
    </source>
</evidence>
<comment type="similarity">
    <text evidence="2">Belongs to the CFAP206 family.</text>
</comment>
<evidence type="ECO:0000256" key="9">
    <source>
        <dbReference type="SAM" id="MobiDB-lite"/>
    </source>
</evidence>
<dbReference type="VEuPathDB" id="TriTrypDB:LdBPK_366290.1"/>
<feature type="region of interest" description="Disordered" evidence="9">
    <location>
        <begin position="1354"/>
        <end position="1385"/>
    </location>
</feature>
<name>A0A3Q8IL89_LEIDO</name>
<feature type="region of interest" description="Disordered" evidence="9">
    <location>
        <begin position="744"/>
        <end position="775"/>
    </location>
</feature>
<keyword evidence="5" id="KW-0970">Cilium biogenesis/degradation</keyword>
<dbReference type="VEuPathDB" id="TriTrypDB:LDHU3_36.8340"/>
<evidence type="ECO:0000256" key="1">
    <source>
        <dbReference type="ARBA" id="ARBA00004430"/>
    </source>
</evidence>
<dbReference type="VEuPathDB" id="TriTrypDB:LdCL_360070300"/>
<dbReference type="PANTHER" id="PTHR21442:SF0">
    <property type="entry name" value="CILIA- AND FLAGELLA-ASSOCIATED PROTEIN 206"/>
    <property type="match status" value="1"/>
</dbReference>
<dbReference type="GO" id="GO:0030030">
    <property type="term" value="P:cell projection organization"/>
    <property type="evidence" value="ECO:0007669"/>
    <property type="project" value="UniProtKB-KW"/>
</dbReference>
<feature type="compositionally biased region" description="Basic and acidic residues" evidence="9">
    <location>
        <begin position="1354"/>
        <end position="1372"/>
    </location>
</feature>
<feature type="region of interest" description="Disordered" evidence="9">
    <location>
        <begin position="1525"/>
        <end position="1561"/>
    </location>
</feature>
<evidence type="ECO:0000256" key="2">
    <source>
        <dbReference type="ARBA" id="ARBA00010500"/>
    </source>
</evidence>
<dbReference type="GO" id="GO:0005930">
    <property type="term" value="C:axoneme"/>
    <property type="evidence" value="ECO:0007669"/>
    <property type="project" value="UniProtKB-SubCell"/>
</dbReference>
<keyword evidence="6" id="KW-0969">Cilium</keyword>
<accession>A0A3Q8IL89</accession>
<dbReference type="SUPFAM" id="SSF52540">
    <property type="entry name" value="P-loop containing nucleoside triphosphate hydrolases"/>
    <property type="match status" value="1"/>
</dbReference>
<keyword evidence="8" id="KW-0966">Cell projection</keyword>
<dbReference type="OrthoDB" id="439792at2759"/>
<feature type="region of interest" description="Disordered" evidence="9">
    <location>
        <begin position="928"/>
        <end position="954"/>
    </location>
</feature>
<organism evidence="10 11">
    <name type="scientific">Leishmania donovani</name>
    <dbReference type="NCBI Taxonomy" id="5661"/>
    <lineage>
        <taxon>Eukaryota</taxon>
        <taxon>Discoba</taxon>
        <taxon>Euglenozoa</taxon>
        <taxon>Kinetoplastea</taxon>
        <taxon>Metakinetoplastina</taxon>
        <taxon>Trypanosomatida</taxon>
        <taxon>Trypanosomatidae</taxon>
        <taxon>Leishmaniinae</taxon>
        <taxon>Leishmania</taxon>
    </lineage>
</organism>
<evidence type="ECO:0000256" key="4">
    <source>
        <dbReference type="ARBA" id="ARBA00022490"/>
    </source>
</evidence>
<dbReference type="EMBL" id="CP029535">
    <property type="protein sequence ID" value="AYU83987.1"/>
    <property type="molecule type" value="Genomic_DNA"/>
</dbReference>
<protein>
    <recommendedName>
        <fullName evidence="3">Cilia- and flagella-associated protein 206</fullName>
    </recommendedName>
</protein>
<sequence length="2337" mass="260152">MRKTLPTTVAAEAAPLVSAEDAWERLWRSLPSVQKQHCINTEASKEAEGAAPLQQTAKTEGSLGADVHRGAGPVSLLSVVLPRAEMAHLVTCVYLALHSNAIESDTEASVEGALRAPSLGKAHGDEAEAPDAPRVLRETYTREDFIAFLESVPSRWMPDMIAAQEGEEERSLWVEFNAELVDCVVSDEAPYSLLPPTEVFTIRRTAAAVNLEAPVIDYVEVLPLRWYPAVYDNLFGKLQLNDDRSDASLTLAQFRIFFDWFHRLHFCNTDASRSNAAAEDVYNRYCDPRGQFTATQFELACEEMCAVYAQRRDAAAYLEQLVHRTEHVMAQHDEDGPVNTAQQAARMSAEFFLHPEEVTLPSWRRYLTSPVSLYMPDELRVVQQEIDRYHRHRCPRILLLGPAGIGKSEVGRQLAEELHCVHLDVLELAMAALRDTAQRAVAEELEVCLAQRIAVPMKVQVQLLQDAMTSARAEYRGYIFSDTMFSTAETTDAFLEHFVRPLQLSEMARSDHVVEVCTAVPDVYQEHASGRIAIAAAASQQAWDAFVKDEAQKARALEKAQMRADCEKILAHLVEMEGATGKAAPPAADLELARQQAAEAQSILLALEEEEEEEEKGAVAERDEEDAAEEAGHTKRSSLPPLAAGRAAEVRLRLASLIHDGRIEAGAQLSFTTAEGAAARLPSLEEQDWTSSWRKHVEFAKSIHHHLLVDPIASASIGHVTSYIAHVFHLYPCEEPALLGCAKTGEDEDGGEDGAHGQSTSVAADEERSRAVEEAAEEAGLSLSPVWKRYCPVTAFEDHVLIEGAACYACTYRGHYYCFASTSKRAAFVDFPIKYLRQRRSPDRKPVLVVADDTLVHSKDAMVETMQRVVGEVAAQLNLTPYTVSEFVKLLEPRQALLQARHAACVGRQMAEEEARKARAERLELAAKAQAKKKKGKMEPKKPKLKKKASGPGRASFLQQALQDRQGSAAASVGARRRVPRTMFLEGPQSMADEKAMHIRAAKEKAACTAPLLLSAVTSVDLQKDILHGLWEGDLLPETVLVLRPADAPVAEMAEEDEETEKGSANGSDLPVLSQTLRLLKRARKVERRSVMASRSHPSARQSQPFNVLTISLPKTPVVHEVIAEVMQLLDPLAIQASEAAVDQALGEEEEDAFDEEAEEEAEEAALLNPDGDAAPRVPQPPPHPLTRPMRRFLHQFGSRLDNCPVTLRERGILVRGRQEFCLRFVDGLYVFATQEARDAFARCPQRYVGELPPETLPPRVWLVGPTRSGKKTLAAGLQEAYRVPFFVYDRHFFEECVEAVLTPGGGMVRGVYIPQDSEDTNPYVDRARMLLEEVRNRAREEKTKLKARAEAERLLQEREQREEERAARSDADVDEEDNDNEDVWDEAKEADLQEKLEFEPEDPEDKQARLSEAYLRIASCVTRFRPFDTLGYVMICPPFSDGDLDVLFDEGCIPEVVMRLNIDEETFAQRGALRATERREAVEHASVQDTAAKEVEATKQATQAIRDAARLQRRREKALRKWRRRHIGANDVDSPSEEEAEAPPAQGHSGDAQSGDDHDDLDSAAAAAIHGEGQLGMEEDHPTQEEALDEFMGIIEERHVEVVRVDGRAARETVCRAVVEALGRHMRHRASLFYVPEVMRFEDAMARLTAGGCDLSSFGYEDPVRLYRYRQEGPQTACAWKPAGVRVGPEQPLQESAQGFYADDAAGDAEAGDDNELEEPEVLSEVLSDEVQELRDVVERRKRRCQRKAAPRVARVNHRLYFFKDDDSLLCFVRDPWPFMRQAPPNPTLLQQPVVSVYEHDVRYATEKGSAKERVLADSVAFNLGMRCMSVSSLLAWGAVHPHWHALKLDCMLAAQQGSADPTLVQKLLVLYLSTAEVKHSGAVLHNLPHTAMSAEALPRVACAAPIVKVMAASSAPLRDGRADDHSAPDADGEADGWSAAVAALERHAAVRLPLPRPSVPLDASNLVAAVHGVEEYVQQTQESVLREQRAFPARLHNSYQVYSYVHRHLSQFTAFCPYEWLEHDDLVRSVHAPQAIAAAAAMSTLFWLPATNEVDLRWGAIYLNQYFFFSSAEYLERFLVDPTTVTDASKAKPMPKHFPVIILHPVDEACLALEGCCPVLLYDTREIRGMRRVIQPVAKKGLLDCVVEYDGKLYALRNKEHMARFLRRPWQYVDGAHLPQMLRRPLPTGTSPSDIVDHEEYIQRQLYDPVALALLAVAQARPIYPGLSVEESALKYIALYLKAHRDPDSLSDFEEKTYRRHFEVYQQRATLYRHLPSSSPKAKTKQTSAESATGAVTVSAAAAEREYCAAFDNSMAAAGDMSFFNRLPRPSDAAL</sequence>